<dbReference type="SUPFAM" id="SSF52172">
    <property type="entry name" value="CheY-like"/>
    <property type="match status" value="1"/>
</dbReference>
<reference evidence="3 4" key="1">
    <citation type="submission" date="2018-04" db="EMBL/GenBank/DDBJ databases">
        <title>Genomic Encyclopedia of Archaeal and Bacterial Type Strains, Phase II (KMG-II): from individual species to whole genera.</title>
        <authorList>
            <person name="Goeker M."/>
        </authorList>
    </citation>
    <scope>NUCLEOTIDE SEQUENCE [LARGE SCALE GENOMIC DNA]</scope>
    <source>
        <strain evidence="3 4">DSM 26809</strain>
    </source>
</reference>
<evidence type="ECO:0000313" key="3">
    <source>
        <dbReference type="EMBL" id="PTR01299.1"/>
    </source>
</evidence>
<dbReference type="AlphaFoldDB" id="A0A2T5JFV2"/>
<keyword evidence="4" id="KW-1185">Reference proteome</keyword>
<dbReference type="InterPro" id="IPR001789">
    <property type="entry name" value="Sig_transdc_resp-reg_receiver"/>
</dbReference>
<name>A0A2T5JFV2_9SPHI</name>
<evidence type="ECO:0000259" key="2">
    <source>
        <dbReference type="PROSITE" id="PS50110"/>
    </source>
</evidence>
<comment type="caution">
    <text evidence="1">Lacks conserved residue(s) required for the propagation of feature annotation.</text>
</comment>
<feature type="domain" description="Response regulatory" evidence="2">
    <location>
        <begin position="22"/>
        <end position="131"/>
    </location>
</feature>
<comment type="caution">
    <text evidence="3">The sequence shown here is derived from an EMBL/GenBank/DDBJ whole genome shotgun (WGS) entry which is preliminary data.</text>
</comment>
<dbReference type="Gene3D" id="3.40.50.2300">
    <property type="match status" value="1"/>
</dbReference>
<dbReference type="InterPro" id="IPR011006">
    <property type="entry name" value="CheY-like_superfamily"/>
</dbReference>
<accession>A0A2T5JFV2</accession>
<dbReference type="GO" id="GO:0000160">
    <property type="term" value="P:phosphorelay signal transduction system"/>
    <property type="evidence" value="ECO:0007669"/>
    <property type="project" value="InterPro"/>
</dbReference>
<dbReference type="Proteomes" id="UP000244168">
    <property type="component" value="Unassembled WGS sequence"/>
</dbReference>
<sequence>MFGIDDVYREIKQQKNKMEHLSIFLVDADQFSLNLYRNHITNQGIANVTTFSTGFDCMNNLYAHPDLVLLSSNLGYDLNLELLKRIKSFDSEIDVILLPGPEHRSVLEKIRHITSTTSKYDYALDYITMVTGRMRTVKKFVRQSA</sequence>
<evidence type="ECO:0000256" key="1">
    <source>
        <dbReference type="PROSITE-ProRule" id="PRU00169"/>
    </source>
</evidence>
<gene>
    <name evidence="3" type="ORF">C8P68_101533</name>
</gene>
<evidence type="ECO:0000313" key="4">
    <source>
        <dbReference type="Proteomes" id="UP000244168"/>
    </source>
</evidence>
<dbReference type="EMBL" id="QAOQ01000001">
    <property type="protein sequence ID" value="PTR01299.1"/>
    <property type="molecule type" value="Genomic_DNA"/>
</dbReference>
<proteinExistence type="predicted"/>
<dbReference type="PROSITE" id="PS50110">
    <property type="entry name" value="RESPONSE_REGULATORY"/>
    <property type="match status" value="1"/>
</dbReference>
<organism evidence="3 4">
    <name type="scientific">Mucilaginibacter yixingensis</name>
    <dbReference type="NCBI Taxonomy" id="1295612"/>
    <lineage>
        <taxon>Bacteria</taxon>
        <taxon>Pseudomonadati</taxon>
        <taxon>Bacteroidota</taxon>
        <taxon>Sphingobacteriia</taxon>
        <taxon>Sphingobacteriales</taxon>
        <taxon>Sphingobacteriaceae</taxon>
        <taxon>Mucilaginibacter</taxon>
    </lineage>
</organism>
<protein>
    <submittedName>
        <fullName evidence="3">Response regulator receiver domain-containing protein</fullName>
    </submittedName>
</protein>